<dbReference type="WBParaSite" id="MCU_008664-RA">
    <property type="protein sequence ID" value="MCU_008664-RA"/>
    <property type="gene ID" value="MCU_008664"/>
</dbReference>
<sequence>MDPHTWHLQSLLIDHDHPYSRPSYLEPITSICIEPVFKPGVLSEEDFQSNWINVADEPEAESTATPRPLSKSEENPLASFCGSDPIETARSEILPDSSVNSSQITWNTNTGKLYRYMRKTLIQADLESLISRQTPSLTVGEFRRHAYQELLTKRVARYIRKKFTTLNWRVDSCVELHENLLNTLPSNLLLTYLNGFAYLLHQNRVSPLLRRLNNEIVSRQMVQRFDYAKFLECAALPSVDSLSPLSSRRIPDRVRDRAASAYSPVTFIPAAPFIACPLSNAGATSGRASSIDEPIFLCVVDKVQASGSRIDKMLKNLSQLGRVIVESDVGATNVQIRRLVRRFLSLTENTRATPIYLVGFGSCCDVLLTAAATSPQLLPPSNGGALEDIICGRLASLDAPPPLKPWLAGLILIAPPPTTYRFDELGSLDSVVRRCSLLLVISSKYQKEATAFREALIAARKRSMVYGVGVFRGNDWKPPCEFDLRMLVIGGSDHLLRMHPSILRRFATTQSAIDFAINIAIKNLVAVCRSLVNTNAAPMSTHGSNTTGISHEQMSNVGSNGSAFPPPRFTKTSKTQEARKGTEALSFSRKAAILRGGTQSRNYTERHQVPQLRIAGQRPAFPQYDEHAKIPGRSRSHFKP</sequence>
<dbReference type="AlphaFoldDB" id="A0A5K3FI09"/>
<feature type="region of interest" description="Disordered" evidence="1">
    <location>
        <begin position="617"/>
        <end position="640"/>
    </location>
</feature>
<feature type="compositionally biased region" description="Basic residues" evidence="1">
    <location>
        <begin position="630"/>
        <end position="640"/>
    </location>
</feature>
<reference evidence="2" key="1">
    <citation type="submission" date="2019-11" db="UniProtKB">
        <authorList>
            <consortium name="WormBaseParasite"/>
        </authorList>
    </citation>
    <scope>IDENTIFICATION</scope>
</reference>
<proteinExistence type="predicted"/>
<feature type="region of interest" description="Disordered" evidence="1">
    <location>
        <begin position="559"/>
        <end position="583"/>
    </location>
</feature>
<accession>A0A5K3FI09</accession>
<protein>
    <submittedName>
        <fullName evidence="2">Copine domain-containing protein</fullName>
    </submittedName>
</protein>
<evidence type="ECO:0000256" key="1">
    <source>
        <dbReference type="SAM" id="MobiDB-lite"/>
    </source>
</evidence>
<evidence type="ECO:0000313" key="2">
    <source>
        <dbReference type="WBParaSite" id="MCU_008664-RA"/>
    </source>
</evidence>
<organism evidence="2">
    <name type="scientific">Mesocestoides corti</name>
    <name type="common">Flatworm</name>
    <dbReference type="NCBI Taxonomy" id="53468"/>
    <lineage>
        <taxon>Eukaryota</taxon>
        <taxon>Metazoa</taxon>
        <taxon>Spiralia</taxon>
        <taxon>Lophotrochozoa</taxon>
        <taxon>Platyhelminthes</taxon>
        <taxon>Cestoda</taxon>
        <taxon>Eucestoda</taxon>
        <taxon>Cyclophyllidea</taxon>
        <taxon>Mesocestoididae</taxon>
        <taxon>Mesocestoides</taxon>
    </lineage>
</organism>
<feature type="region of interest" description="Disordered" evidence="1">
    <location>
        <begin position="56"/>
        <end position="81"/>
    </location>
</feature>
<name>A0A5K3FI09_MESCO</name>